<organism evidence="2 3">
    <name type="scientific">Tengunoibacter tsumagoiensis</name>
    <dbReference type="NCBI Taxonomy" id="2014871"/>
    <lineage>
        <taxon>Bacteria</taxon>
        <taxon>Bacillati</taxon>
        <taxon>Chloroflexota</taxon>
        <taxon>Ktedonobacteria</taxon>
        <taxon>Ktedonobacterales</taxon>
        <taxon>Dictyobacteraceae</taxon>
        <taxon>Tengunoibacter</taxon>
    </lineage>
</organism>
<dbReference type="PANTHER" id="PTHR36839:SF1">
    <property type="entry name" value="METALLO-BETA-LACTAMASE FAMILY PROTEIN (AFU_ORTHOLOGUE AFUA_5G12770)"/>
    <property type="match status" value="1"/>
</dbReference>
<dbReference type="Proteomes" id="UP000287352">
    <property type="component" value="Unassembled WGS sequence"/>
</dbReference>
<gene>
    <name evidence="2" type="ORF">KTT_59760</name>
</gene>
<name>A0A402AAC6_9CHLR</name>
<evidence type="ECO:0000313" key="2">
    <source>
        <dbReference type="EMBL" id="GCE16117.1"/>
    </source>
</evidence>
<evidence type="ECO:0000313" key="3">
    <source>
        <dbReference type="Proteomes" id="UP000287352"/>
    </source>
</evidence>
<feature type="domain" description="Metallo-beta-lactamase" evidence="1">
    <location>
        <begin position="74"/>
        <end position="235"/>
    </location>
</feature>
<dbReference type="OrthoDB" id="2373347at2"/>
<dbReference type="InterPro" id="IPR036866">
    <property type="entry name" value="RibonucZ/Hydroxyglut_hydro"/>
</dbReference>
<protein>
    <recommendedName>
        <fullName evidence="1">Metallo-beta-lactamase domain-containing protein</fullName>
    </recommendedName>
</protein>
<proteinExistence type="predicted"/>
<accession>A0A402AAC6</accession>
<dbReference type="InterPro" id="IPR001279">
    <property type="entry name" value="Metallo-B-lactamas"/>
</dbReference>
<comment type="caution">
    <text evidence="2">The sequence shown here is derived from an EMBL/GenBank/DDBJ whole genome shotgun (WGS) entry which is preliminary data.</text>
</comment>
<dbReference type="EMBL" id="BIFR01000002">
    <property type="protein sequence ID" value="GCE16117.1"/>
    <property type="molecule type" value="Genomic_DNA"/>
</dbReference>
<dbReference type="Gene3D" id="3.60.15.10">
    <property type="entry name" value="Ribonuclease Z/Hydroxyacylglutathione hydrolase-like"/>
    <property type="match status" value="1"/>
</dbReference>
<evidence type="ECO:0000259" key="1">
    <source>
        <dbReference type="SMART" id="SM00849"/>
    </source>
</evidence>
<dbReference type="SMART" id="SM00849">
    <property type="entry name" value="Lactamase_B"/>
    <property type="match status" value="1"/>
</dbReference>
<reference evidence="3" key="1">
    <citation type="submission" date="2018-12" db="EMBL/GenBank/DDBJ databases">
        <title>Tengunoibacter tsumagoiensis gen. nov., sp. nov., Dictyobacter kobayashii sp. nov., D. alpinus sp. nov., and D. joshuensis sp. nov. and description of Dictyobacteraceae fam. nov. within the order Ktedonobacterales isolated from Tengu-no-mugimeshi.</title>
        <authorList>
            <person name="Wang C.M."/>
            <person name="Zheng Y."/>
            <person name="Sakai Y."/>
            <person name="Toyoda A."/>
            <person name="Minakuchi Y."/>
            <person name="Abe K."/>
            <person name="Yokota A."/>
            <person name="Yabe S."/>
        </authorList>
    </citation>
    <scope>NUCLEOTIDE SEQUENCE [LARGE SCALE GENOMIC DNA]</scope>
    <source>
        <strain evidence="3">Uno3</strain>
    </source>
</reference>
<dbReference type="PANTHER" id="PTHR36839">
    <property type="entry name" value="METALLO-BETA-LACTAMASE FAMILY PROTEIN (AFU_ORTHOLOGUE AFUA_5G12770)"/>
    <property type="match status" value="1"/>
</dbReference>
<dbReference type="SUPFAM" id="SSF56281">
    <property type="entry name" value="Metallo-hydrolase/oxidoreductase"/>
    <property type="match status" value="1"/>
</dbReference>
<sequence length="272" mass="30737">MEAWICQTCGTQFTPTEAQPASCPICTDERQYIGHNGQQWTTLTQLQTSGYHNEWKEHEPFLTGFGTTPSFAIGERALLLQTPHGNLLWDCISLIDPATIAEIERLGGISAIAISHPHYYTSMIEWAHHFHAPIYLHEADRQWVMRPDTSIQFWSGETFTLLHDLTLIRLGGHFAGGTVLHWPQGASGQGVLLAGDIIQVVADHQWVSFMYSYPNLIPLPAREIQRMRATIAPYHFERLYGAWFDRIVSSDAHNVVLRSADRYVQALTQVNA</sequence>
<dbReference type="AlphaFoldDB" id="A0A402AAC6"/>
<keyword evidence="3" id="KW-1185">Reference proteome</keyword>
<dbReference type="RefSeq" id="WP_126583499.1">
    <property type="nucleotide sequence ID" value="NZ_BIFR01000002.1"/>
</dbReference>